<dbReference type="PROSITE" id="PS00658">
    <property type="entry name" value="FORK_HEAD_2"/>
    <property type="match status" value="1"/>
</dbReference>
<dbReference type="PANTHER" id="PTHR11829">
    <property type="entry name" value="FORKHEAD BOX PROTEIN"/>
    <property type="match status" value="1"/>
</dbReference>
<name>T1G970_HELRO</name>
<dbReference type="GO" id="GO:0000978">
    <property type="term" value="F:RNA polymerase II cis-regulatory region sequence-specific DNA binding"/>
    <property type="evidence" value="ECO:0000318"/>
    <property type="project" value="GO_Central"/>
</dbReference>
<keyword evidence="6" id="KW-0805">Transcription regulation</keyword>
<keyword evidence="5" id="KW-0832">Ubl conjugation</keyword>
<sequence length="289" mass="33746">MSKSQDSSADKKPPYSYVALIAMAIKDSREKRLTLSAIYQYIMKKFPYFEQNKKGWQNSIRHNLSLNECFVKVPREGGGERKGNYWALDESIKFEDMFEKGNFRRRRRMKRPYKPPVPLHGNFYLPRYHNNDFNSIFCRNKNSYCMPQTNASLFSSNANAGNQLRNATYNFAKINKPCINEHENLKHNLNTNDARIASNSFIMGWNNRISDYSQHCVQTSQQYINKHFPIPCTPNPSFEVHDICNETPFSTKDMSVITNDFYKCIPTSNNFPTPWSKKLYNCIAENGVY</sequence>
<dbReference type="KEGG" id="hro:HELRODRAFT_95625"/>
<dbReference type="InterPro" id="IPR001766">
    <property type="entry name" value="Fork_head_dom"/>
</dbReference>
<dbReference type="eggNOG" id="KOG2294">
    <property type="taxonomic scope" value="Eukaryota"/>
</dbReference>
<keyword evidence="15" id="KW-1185">Reference proteome</keyword>
<dbReference type="InterPro" id="IPR036390">
    <property type="entry name" value="WH_DNA-bd_sf"/>
</dbReference>
<evidence type="ECO:0000256" key="7">
    <source>
        <dbReference type="ARBA" id="ARBA00023125"/>
    </source>
</evidence>
<keyword evidence="9 11" id="KW-0539">Nucleus</keyword>
<dbReference type="GO" id="GO:0005634">
    <property type="term" value="C:nucleus"/>
    <property type="evidence" value="ECO:0007669"/>
    <property type="project" value="UniProtKB-SubCell"/>
</dbReference>
<dbReference type="AlphaFoldDB" id="T1G970"/>
<dbReference type="HOGENOM" id="CLU_964044_0_0_1"/>
<reference evidence="13 15" key="2">
    <citation type="journal article" date="2013" name="Nature">
        <title>Insights into bilaterian evolution from three spiralian genomes.</title>
        <authorList>
            <person name="Simakov O."/>
            <person name="Marletaz F."/>
            <person name="Cho S.J."/>
            <person name="Edsinger-Gonzales E."/>
            <person name="Havlak P."/>
            <person name="Hellsten U."/>
            <person name="Kuo D.H."/>
            <person name="Larsson T."/>
            <person name="Lv J."/>
            <person name="Arendt D."/>
            <person name="Savage R."/>
            <person name="Osoegawa K."/>
            <person name="de Jong P."/>
            <person name="Grimwood J."/>
            <person name="Chapman J.A."/>
            <person name="Shapiro H."/>
            <person name="Aerts A."/>
            <person name="Otillar R.P."/>
            <person name="Terry A.Y."/>
            <person name="Boore J.L."/>
            <person name="Grigoriev I.V."/>
            <person name="Lindberg D.R."/>
            <person name="Seaver E.C."/>
            <person name="Weisblat D.A."/>
            <person name="Putnam N.H."/>
            <person name="Rokhsar D.S."/>
        </authorList>
    </citation>
    <scope>NUCLEOTIDE SEQUENCE</scope>
</reference>
<evidence type="ECO:0000313" key="14">
    <source>
        <dbReference type="EnsemblMetazoa" id="HelroP95625"/>
    </source>
</evidence>
<evidence type="ECO:0000256" key="1">
    <source>
        <dbReference type="ARBA" id="ARBA00004123"/>
    </source>
</evidence>
<dbReference type="GO" id="GO:0009653">
    <property type="term" value="P:anatomical structure morphogenesis"/>
    <property type="evidence" value="ECO:0000318"/>
    <property type="project" value="GO_Central"/>
</dbReference>
<gene>
    <name evidence="14" type="primary">20217617</name>
    <name evidence="13" type="ORF">HELRODRAFT_95625</name>
</gene>
<keyword evidence="3" id="KW-0597">Phosphoprotein</keyword>
<evidence type="ECO:0000256" key="4">
    <source>
        <dbReference type="ARBA" id="ARBA00022782"/>
    </source>
</evidence>
<dbReference type="OrthoDB" id="691130at2759"/>
<dbReference type="InterPro" id="IPR036388">
    <property type="entry name" value="WH-like_DNA-bd_sf"/>
</dbReference>
<evidence type="ECO:0000256" key="9">
    <source>
        <dbReference type="ARBA" id="ARBA00023242"/>
    </source>
</evidence>
<keyword evidence="7 11" id="KW-0238">DNA-binding</keyword>
<keyword evidence="4" id="KW-0221">Differentiation</keyword>
<dbReference type="InParanoid" id="T1G970"/>
<dbReference type="CTD" id="20217617"/>
<dbReference type="PROSITE" id="PS00657">
    <property type="entry name" value="FORK_HEAD_1"/>
    <property type="match status" value="1"/>
</dbReference>
<dbReference type="InterPro" id="IPR030456">
    <property type="entry name" value="TF_fork_head_CS_2"/>
</dbReference>
<keyword evidence="8" id="KW-0804">Transcription</keyword>
<dbReference type="EnsemblMetazoa" id="HelroT95625">
    <property type="protein sequence ID" value="HelroP95625"/>
    <property type="gene ID" value="HelroG95625"/>
</dbReference>
<protein>
    <recommendedName>
        <fullName evidence="10">Forkhead box protein L2</fullName>
    </recommendedName>
</protein>
<evidence type="ECO:0000313" key="15">
    <source>
        <dbReference type="Proteomes" id="UP000015101"/>
    </source>
</evidence>
<feature type="domain" description="Fork-head" evidence="12">
    <location>
        <begin position="12"/>
        <end position="108"/>
    </location>
</feature>
<feature type="DNA-binding region" description="Fork-head" evidence="11">
    <location>
        <begin position="12"/>
        <end position="108"/>
    </location>
</feature>
<organism evidence="14 15">
    <name type="scientific">Helobdella robusta</name>
    <name type="common">Californian leech</name>
    <dbReference type="NCBI Taxonomy" id="6412"/>
    <lineage>
        <taxon>Eukaryota</taxon>
        <taxon>Metazoa</taxon>
        <taxon>Spiralia</taxon>
        <taxon>Lophotrochozoa</taxon>
        <taxon>Annelida</taxon>
        <taxon>Clitellata</taxon>
        <taxon>Hirudinea</taxon>
        <taxon>Rhynchobdellida</taxon>
        <taxon>Glossiphoniidae</taxon>
        <taxon>Helobdella</taxon>
    </lineage>
</organism>
<evidence type="ECO:0000256" key="2">
    <source>
        <dbReference type="ARBA" id="ARBA00022499"/>
    </source>
</evidence>
<dbReference type="InterPro" id="IPR050211">
    <property type="entry name" value="FOX_domain-containing"/>
</dbReference>
<reference evidence="15" key="1">
    <citation type="submission" date="2012-12" db="EMBL/GenBank/DDBJ databases">
        <authorList>
            <person name="Hellsten U."/>
            <person name="Grimwood J."/>
            <person name="Chapman J.A."/>
            <person name="Shapiro H."/>
            <person name="Aerts A."/>
            <person name="Otillar R.P."/>
            <person name="Terry A.Y."/>
            <person name="Boore J.L."/>
            <person name="Simakov O."/>
            <person name="Marletaz F."/>
            <person name="Cho S.-J."/>
            <person name="Edsinger-Gonzales E."/>
            <person name="Havlak P."/>
            <person name="Kuo D.-H."/>
            <person name="Larsson T."/>
            <person name="Lv J."/>
            <person name="Arendt D."/>
            <person name="Savage R."/>
            <person name="Osoegawa K."/>
            <person name="de Jong P."/>
            <person name="Lindberg D.R."/>
            <person name="Seaver E.C."/>
            <person name="Weisblat D.A."/>
            <person name="Putnam N.H."/>
            <person name="Grigoriev I.V."/>
            <person name="Rokhsar D.S."/>
        </authorList>
    </citation>
    <scope>NUCLEOTIDE SEQUENCE</scope>
</reference>
<dbReference type="Gene3D" id="1.10.10.10">
    <property type="entry name" value="Winged helix-like DNA-binding domain superfamily/Winged helix DNA-binding domain"/>
    <property type="match status" value="1"/>
</dbReference>
<dbReference type="GO" id="GO:0000981">
    <property type="term" value="F:DNA-binding transcription factor activity, RNA polymerase II-specific"/>
    <property type="evidence" value="ECO:0000318"/>
    <property type="project" value="GO_Central"/>
</dbReference>
<evidence type="ECO:0000256" key="11">
    <source>
        <dbReference type="PROSITE-ProRule" id="PRU00089"/>
    </source>
</evidence>
<dbReference type="STRING" id="6412.T1G970"/>
<dbReference type="InterPro" id="IPR018122">
    <property type="entry name" value="TF_fork_head_CS_1"/>
</dbReference>
<evidence type="ECO:0000256" key="6">
    <source>
        <dbReference type="ARBA" id="ARBA00023015"/>
    </source>
</evidence>
<dbReference type="EMBL" id="AMQM01001579">
    <property type="status" value="NOT_ANNOTATED_CDS"/>
    <property type="molecule type" value="Genomic_DNA"/>
</dbReference>
<dbReference type="PRINTS" id="PR00053">
    <property type="entry name" value="FORKHEAD"/>
</dbReference>
<accession>T1G970</accession>
<dbReference type="GO" id="GO:0030154">
    <property type="term" value="P:cell differentiation"/>
    <property type="evidence" value="ECO:0000318"/>
    <property type="project" value="GO_Central"/>
</dbReference>
<dbReference type="GeneID" id="20217617"/>
<dbReference type="PROSITE" id="PS50039">
    <property type="entry name" value="FORK_HEAD_3"/>
    <property type="match status" value="1"/>
</dbReference>
<proteinExistence type="predicted"/>
<dbReference type="InterPro" id="IPR047515">
    <property type="entry name" value="FH_FOXL2"/>
</dbReference>
<dbReference type="RefSeq" id="XP_009027458.1">
    <property type="nucleotide sequence ID" value="XM_009029210.1"/>
</dbReference>
<dbReference type="GO" id="GO:0006357">
    <property type="term" value="P:regulation of transcription by RNA polymerase II"/>
    <property type="evidence" value="ECO:0000318"/>
    <property type="project" value="GO_Central"/>
</dbReference>
<evidence type="ECO:0000256" key="10">
    <source>
        <dbReference type="ARBA" id="ARBA00034872"/>
    </source>
</evidence>
<dbReference type="CDD" id="cd20028">
    <property type="entry name" value="FH_FOXL2"/>
    <property type="match status" value="1"/>
</dbReference>
<evidence type="ECO:0000256" key="8">
    <source>
        <dbReference type="ARBA" id="ARBA00023163"/>
    </source>
</evidence>
<dbReference type="Proteomes" id="UP000015101">
    <property type="component" value="Unassembled WGS sequence"/>
</dbReference>
<comment type="subcellular location">
    <subcellularLocation>
        <location evidence="1 11">Nucleus</location>
    </subcellularLocation>
</comment>
<dbReference type="FunFam" id="1.10.10.10:FF:000016">
    <property type="entry name" value="Forkhead box protein I1"/>
    <property type="match status" value="1"/>
</dbReference>
<dbReference type="PANTHER" id="PTHR11829:SF411">
    <property type="entry name" value="FORKHEAD BOX PROTEIN L2"/>
    <property type="match status" value="1"/>
</dbReference>
<evidence type="ECO:0000313" key="13">
    <source>
        <dbReference type="EMBL" id="ESN94379.1"/>
    </source>
</evidence>
<evidence type="ECO:0000259" key="12">
    <source>
        <dbReference type="PROSITE" id="PS50039"/>
    </source>
</evidence>
<dbReference type="Pfam" id="PF00250">
    <property type="entry name" value="Forkhead"/>
    <property type="match status" value="1"/>
</dbReference>
<dbReference type="SMART" id="SM00339">
    <property type="entry name" value="FH"/>
    <property type="match status" value="1"/>
</dbReference>
<evidence type="ECO:0000256" key="5">
    <source>
        <dbReference type="ARBA" id="ARBA00022843"/>
    </source>
</evidence>
<dbReference type="SUPFAM" id="SSF46785">
    <property type="entry name" value="Winged helix' DNA-binding domain"/>
    <property type="match status" value="1"/>
</dbReference>
<evidence type="ECO:0000256" key="3">
    <source>
        <dbReference type="ARBA" id="ARBA00022553"/>
    </source>
</evidence>
<dbReference type="EMBL" id="KB097571">
    <property type="protein sequence ID" value="ESN94379.1"/>
    <property type="molecule type" value="Genomic_DNA"/>
</dbReference>
<reference evidence="14" key="3">
    <citation type="submission" date="2015-06" db="UniProtKB">
        <authorList>
            <consortium name="EnsemblMetazoa"/>
        </authorList>
    </citation>
    <scope>IDENTIFICATION</scope>
</reference>
<keyword evidence="2" id="KW-1017">Isopeptide bond</keyword>